<evidence type="ECO:0000313" key="3">
    <source>
        <dbReference type="Proteomes" id="UP001321473"/>
    </source>
</evidence>
<feature type="compositionally biased region" description="Low complexity" evidence="1">
    <location>
        <begin position="567"/>
        <end position="582"/>
    </location>
</feature>
<feature type="region of interest" description="Disordered" evidence="1">
    <location>
        <begin position="227"/>
        <end position="248"/>
    </location>
</feature>
<dbReference type="EMBL" id="JARKHS020004382">
    <property type="protein sequence ID" value="KAK8784655.1"/>
    <property type="molecule type" value="Genomic_DNA"/>
</dbReference>
<accession>A0AAQ4FDA4</accession>
<feature type="compositionally biased region" description="Polar residues" evidence="1">
    <location>
        <begin position="16"/>
        <end position="54"/>
    </location>
</feature>
<feature type="compositionally biased region" description="Polar residues" evidence="1">
    <location>
        <begin position="1090"/>
        <end position="1104"/>
    </location>
</feature>
<dbReference type="AlphaFoldDB" id="A0AAQ4FDA4"/>
<feature type="compositionally biased region" description="Basic residues" evidence="1">
    <location>
        <begin position="632"/>
        <end position="642"/>
    </location>
</feature>
<gene>
    <name evidence="2" type="ORF">V5799_008974</name>
</gene>
<feature type="compositionally biased region" description="Basic and acidic residues" evidence="1">
    <location>
        <begin position="527"/>
        <end position="546"/>
    </location>
</feature>
<feature type="compositionally biased region" description="Polar residues" evidence="1">
    <location>
        <begin position="497"/>
        <end position="521"/>
    </location>
</feature>
<sequence length="1142" mass="124395">MQAYTANLEPLRRPEQVSTTTVTSAWSPAHDSSSWESWQSQPAEGQTRFGSSWVVTRHERSPSPMPFATPTMERRSVHTTQHPQAATGTTEELPAVPKEASSFPGVSRVLSDASIDDELRTLSSIASRQEPASGEVKLVESEFKREVEPLNLVSSRVVRDTDEKKTIELKFQEKVQLVHYSFQLPSYAELVQAPQEDVHEAEPLTSTSVGSVSASEVAQDIKSTTEAYTMSTQGSETGSWKPTQGTSMPEVVSGVETTQYSQGWTTSHFTQRDAKAPSTLPSGVEEPDKASVPWPGIHAQQHVTRIPFETQPALGEDVKSTVVFPVDSRTETSWSETRPSGEVVTRSTVTVRQLSPEKGSTSDARRLFFGIEPAEEKGKESQPRKPVLLTQNADLSGVPGKEKADATILESQAPESPAHRLTTSTVDVGTTVYTATTELVSTAPGQQTAMKLHQEPEKAFGQGLQANGHPKHLEPQGTESPALVTETIHGRPDDSVQPVSSMPSTEPDSKTLQSEEQQTIALPSGKEAVRLPSVDKEGRDATDHEGPANGEPKQLKKSSKQRKKEQSPSSTEKTSETKTTASPLDRLGKKVKKFALHLFSGDSKHSTETPTVEDAKKGQPPQADIAEETKKEKKKRSKKKGKAPLPEQSSHIGMPQAEIASDRDDTTQLAVTEELESIQEDNSALVDFQAGTQADVSSKPGVASLDAEHSRSVPTSVLDGKVPDTTPETVHMSFYTTADTQQDTPRTTETHPAADTNRVVTKGEISKDHMPTGNQQPHDESSMVPSYIPVYPQPSIAGKGQSPKKSVPIQPVDASKVGTGEAGNSLDERTLTIIYGVPTITTTKIVQSARHDDKQPTVPQRGETTQERKSRHVIFDSKLLGQQQEAQDKNEPAGKKKKSKTKDLPKMPGDKHGQDSVMTAVITHVIEKGEQGPSSTGFASRESLLEPQPDREKEQPGQDSGLEKPSELPGDQGHRTVIIEEKTRVVKVSDWEPVSDRTVDTAKPHPSRKTSTSTETREDDEEPGKEKVRPEALSKVPDETYPGKPTVTEASSVIPGEEVLSPHDVSSDKHPEAPKHLGKEDSSKHLPTDTVLSLTPDTKSIQQPEDNKKPSKRRRKASRPSQVENQESRNMTIVTSLQNSLT</sequence>
<organism evidence="2 3">
    <name type="scientific">Amblyomma americanum</name>
    <name type="common">Lone star tick</name>
    <dbReference type="NCBI Taxonomy" id="6943"/>
    <lineage>
        <taxon>Eukaryota</taxon>
        <taxon>Metazoa</taxon>
        <taxon>Ecdysozoa</taxon>
        <taxon>Arthropoda</taxon>
        <taxon>Chelicerata</taxon>
        <taxon>Arachnida</taxon>
        <taxon>Acari</taxon>
        <taxon>Parasitiformes</taxon>
        <taxon>Ixodida</taxon>
        <taxon>Ixodoidea</taxon>
        <taxon>Ixodidae</taxon>
        <taxon>Amblyomminae</taxon>
        <taxon>Amblyomma</taxon>
    </lineage>
</organism>
<feature type="compositionally biased region" description="Basic and acidic residues" evidence="1">
    <location>
        <begin position="1024"/>
        <end position="1038"/>
    </location>
</feature>
<name>A0AAQ4FDA4_AMBAM</name>
<feature type="region of interest" description="Disordered" evidence="1">
    <location>
        <begin position="264"/>
        <end position="288"/>
    </location>
</feature>
<evidence type="ECO:0000313" key="2">
    <source>
        <dbReference type="EMBL" id="KAK8784655.1"/>
    </source>
</evidence>
<proteinExistence type="predicted"/>
<feature type="compositionally biased region" description="Polar residues" evidence="1">
    <location>
        <begin position="78"/>
        <end position="90"/>
    </location>
</feature>
<feature type="compositionally biased region" description="Polar residues" evidence="1">
    <location>
        <begin position="1122"/>
        <end position="1142"/>
    </location>
</feature>
<comment type="caution">
    <text evidence="2">The sequence shown here is derived from an EMBL/GenBank/DDBJ whole genome shotgun (WGS) entry which is preliminary data.</text>
</comment>
<feature type="compositionally biased region" description="Polar residues" evidence="1">
    <location>
        <begin position="734"/>
        <end position="747"/>
    </location>
</feature>
<feature type="compositionally biased region" description="Basic and acidic residues" evidence="1">
    <location>
        <begin position="948"/>
        <end position="1003"/>
    </location>
</feature>
<feature type="compositionally biased region" description="Basic and acidic residues" evidence="1">
    <location>
        <begin position="1065"/>
        <end position="1087"/>
    </location>
</feature>
<feature type="region of interest" description="Disordered" evidence="1">
    <location>
        <begin position="1"/>
        <end position="104"/>
    </location>
</feature>
<feature type="region of interest" description="Disordered" evidence="1">
    <location>
        <begin position="696"/>
        <end position="824"/>
    </location>
</feature>
<feature type="region of interest" description="Disordered" evidence="1">
    <location>
        <begin position="459"/>
        <end position="669"/>
    </location>
</feature>
<feature type="region of interest" description="Disordered" evidence="1">
    <location>
        <begin position="845"/>
        <end position="1142"/>
    </location>
</feature>
<feature type="compositionally biased region" description="Basic and acidic residues" evidence="1">
    <location>
        <begin position="901"/>
        <end position="914"/>
    </location>
</feature>
<dbReference type="Proteomes" id="UP001321473">
    <property type="component" value="Unassembled WGS sequence"/>
</dbReference>
<feature type="compositionally biased region" description="Basic and acidic residues" evidence="1">
    <location>
        <begin position="602"/>
        <end position="617"/>
    </location>
</feature>
<protein>
    <submittedName>
        <fullName evidence="2">Uncharacterized protein</fullName>
    </submittedName>
</protein>
<feature type="compositionally biased region" description="Polar residues" evidence="1">
    <location>
        <begin position="227"/>
        <end position="247"/>
    </location>
</feature>
<reference evidence="2 3" key="1">
    <citation type="journal article" date="2023" name="Arcadia Sci">
        <title>De novo assembly of a long-read Amblyomma americanum tick genome.</title>
        <authorList>
            <person name="Chou S."/>
            <person name="Poskanzer K.E."/>
            <person name="Rollins M."/>
            <person name="Thuy-Boun P.S."/>
        </authorList>
    </citation>
    <scope>NUCLEOTIDE SEQUENCE [LARGE SCALE GENOMIC DNA]</scope>
    <source>
        <strain evidence="2">F_SG_1</strain>
        <tissue evidence="2">Salivary glands</tissue>
    </source>
</reference>
<keyword evidence="3" id="KW-1185">Reference proteome</keyword>
<evidence type="ECO:0000256" key="1">
    <source>
        <dbReference type="SAM" id="MobiDB-lite"/>
    </source>
</evidence>